<sequence length="85" mass="9430">MLRKSSVSRTLRSHRACAIRGARLEGEVGFLHEAVLSDDGVNLCLRLFPEIRVCHELWLPHSTVNNYAAGAAVTAAFSYVMRMVT</sequence>
<keyword evidence="2" id="KW-1185">Reference proteome</keyword>
<accession>A0A8T0I4I9</accession>
<gene>
    <name evidence="1" type="ORF">KC19_5G199800</name>
</gene>
<dbReference type="EMBL" id="CM026425">
    <property type="protein sequence ID" value="KAG0578036.1"/>
    <property type="molecule type" value="Genomic_DNA"/>
</dbReference>
<dbReference type="AlphaFoldDB" id="A0A8T0I4I9"/>
<protein>
    <submittedName>
        <fullName evidence="1">Uncharacterized protein</fullName>
    </submittedName>
</protein>
<evidence type="ECO:0000313" key="1">
    <source>
        <dbReference type="EMBL" id="KAG0578036.1"/>
    </source>
</evidence>
<proteinExistence type="predicted"/>
<evidence type="ECO:0000313" key="2">
    <source>
        <dbReference type="Proteomes" id="UP000822688"/>
    </source>
</evidence>
<organism evidence="1 2">
    <name type="scientific">Ceratodon purpureus</name>
    <name type="common">Fire moss</name>
    <name type="synonym">Dicranum purpureum</name>
    <dbReference type="NCBI Taxonomy" id="3225"/>
    <lineage>
        <taxon>Eukaryota</taxon>
        <taxon>Viridiplantae</taxon>
        <taxon>Streptophyta</taxon>
        <taxon>Embryophyta</taxon>
        <taxon>Bryophyta</taxon>
        <taxon>Bryophytina</taxon>
        <taxon>Bryopsida</taxon>
        <taxon>Dicranidae</taxon>
        <taxon>Pseudoditrichales</taxon>
        <taxon>Ditrichaceae</taxon>
        <taxon>Ceratodon</taxon>
    </lineage>
</organism>
<reference evidence="1" key="1">
    <citation type="submission" date="2020-06" db="EMBL/GenBank/DDBJ databases">
        <title>WGS assembly of Ceratodon purpureus strain R40.</title>
        <authorList>
            <person name="Carey S.B."/>
            <person name="Jenkins J."/>
            <person name="Shu S."/>
            <person name="Lovell J.T."/>
            <person name="Sreedasyam A."/>
            <person name="Maumus F."/>
            <person name="Tiley G.P."/>
            <person name="Fernandez-Pozo N."/>
            <person name="Barry K."/>
            <person name="Chen C."/>
            <person name="Wang M."/>
            <person name="Lipzen A."/>
            <person name="Daum C."/>
            <person name="Saski C.A."/>
            <person name="Payton A.C."/>
            <person name="Mcbreen J.C."/>
            <person name="Conrad R.E."/>
            <person name="Kollar L.M."/>
            <person name="Olsson S."/>
            <person name="Huttunen S."/>
            <person name="Landis J.B."/>
            <person name="Wickett N.J."/>
            <person name="Johnson M.G."/>
            <person name="Rensing S.A."/>
            <person name="Grimwood J."/>
            <person name="Schmutz J."/>
            <person name="Mcdaniel S.F."/>
        </authorList>
    </citation>
    <scope>NUCLEOTIDE SEQUENCE</scope>
    <source>
        <strain evidence="1">R40</strain>
    </source>
</reference>
<comment type="caution">
    <text evidence="1">The sequence shown here is derived from an EMBL/GenBank/DDBJ whole genome shotgun (WGS) entry which is preliminary data.</text>
</comment>
<name>A0A8T0I4I9_CERPU</name>
<dbReference type="Proteomes" id="UP000822688">
    <property type="component" value="Chromosome 5"/>
</dbReference>